<evidence type="ECO:0000313" key="8">
    <source>
        <dbReference type="EMBL" id="MPM64803.1"/>
    </source>
</evidence>
<dbReference type="SUPFAM" id="SSF102114">
    <property type="entry name" value="Radical SAM enzymes"/>
    <property type="match status" value="1"/>
</dbReference>
<dbReference type="PANTHER" id="PTHR43583:SF1">
    <property type="entry name" value="2-IMINOACETATE SYNTHASE"/>
    <property type="match status" value="1"/>
</dbReference>
<organism evidence="8">
    <name type="scientific">bioreactor metagenome</name>
    <dbReference type="NCBI Taxonomy" id="1076179"/>
    <lineage>
        <taxon>unclassified sequences</taxon>
        <taxon>metagenomes</taxon>
        <taxon>ecological metagenomes</taxon>
    </lineage>
</organism>
<dbReference type="EC" id="4.1.99.19" evidence="8"/>
<evidence type="ECO:0000256" key="5">
    <source>
        <dbReference type="ARBA" id="ARBA00023004"/>
    </source>
</evidence>
<proteinExistence type="predicted"/>
<dbReference type="InterPro" id="IPR010722">
    <property type="entry name" value="BATS_dom"/>
</dbReference>
<dbReference type="Pfam" id="PF04055">
    <property type="entry name" value="Radical_SAM"/>
    <property type="match status" value="1"/>
</dbReference>
<evidence type="ECO:0000256" key="1">
    <source>
        <dbReference type="ARBA" id="ARBA00001966"/>
    </source>
</evidence>
<keyword evidence="5" id="KW-0408">Iron</keyword>
<dbReference type="SFLD" id="SFLDF00301">
    <property type="entry name" value="2-iminoacetate_synthase_(ThiH)"/>
    <property type="match status" value="1"/>
</dbReference>
<keyword evidence="6" id="KW-0411">Iron-sulfur</keyword>
<accession>A0A645BNF4</accession>
<dbReference type="InterPro" id="IPR012726">
    <property type="entry name" value="ThiH"/>
</dbReference>
<dbReference type="SMART" id="SM00876">
    <property type="entry name" value="BATS"/>
    <property type="match status" value="1"/>
</dbReference>
<name>A0A645BNF4_9ZZZZ</name>
<keyword evidence="3" id="KW-0949">S-adenosyl-L-methionine</keyword>
<dbReference type="SFLD" id="SFLDG01060">
    <property type="entry name" value="BATS_domain_containing"/>
    <property type="match status" value="1"/>
</dbReference>
<feature type="domain" description="Radical SAM core" evidence="7">
    <location>
        <begin position="44"/>
        <end position="264"/>
    </location>
</feature>
<dbReference type="EMBL" id="VSSQ01020158">
    <property type="protein sequence ID" value="MPM64803.1"/>
    <property type="molecule type" value="Genomic_DNA"/>
</dbReference>
<dbReference type="PROSITE" id="PS51918">
    <property type="entry name" value="RADICAL_SAM"/>
    <property type="match status" value="1"/>
</dbReference>
<dbReference type="InterPro" id="IPR058240">
    <property type="entry name" value="rSAM_sf"/>
</dbReference>
<evidence type="ECO:0000259" key="7">
    <source>
        <dbReference type="PROSITE" id="PS51918"/>
    </source>
</evidence>
<reference evidence="8" key="1">
    <citation type="submission" date="2019-08" db="EMBL/GenBank/DDBJ databases">
        <authorList>
            <person name="Kucharzyk K."/>
            <person name="Murdoch R.W."/>
            <person name="Higgins S."/>
            <person name="Loffler F."/>
        </authorList>
    </citation>
    <scope>NUCLEOTIDE SEQUENCE</scope>
</reference>
<dbReference type="InterPro" id="IPR034428">
    <property type="entry name" value="ThiH/NoCL/HydG-like"/>
</dbReference>
<sequence>MAASLDKERCDYFDLLNLLAPAAAEALDAMRQAATLARRRYYGKTVSVYAPLYISNTCVNSCKYCDFNIHHHAERKILTLDEIRRECDAIRQNGIDSLLIVAGEDPKHMTVEFLGEVGRMLRERFSYLALEVAPQDEAGYRALFAAGYEGLTCFQETYDQKLYRELHPAGPKRDYDYRVGTQLRAGRAGFRTLGVAFLLGLADWRLEAASLGAHALYLMKECYRSKVQFAFPRITPVSDGFQPACPVNEAELEQMMLAFRIVFPECGMTVSTREAPEFRDRIVQSAADNMSAGSRVTPGGYAVLADRDVAQFTLNDSRSPAEVYSAIRLHGQQVVFKTWDNRI</sequence>
<dbReference type="AlphaFoldDB" id="A0A645BNF4"/>
<evidence type="ECO:0000256" key="6">
    <source>
        <dbReference type="ARBA" id="ARBA00023014"/>
    </source>
</evidence>
<dbReference type="InterPro" id="IPR013785">
    <property type="entry name" value="Aldolase_TIM"/>
</dbReference>
<dbReference type="NCBIfam" id="TIGR02351">
    <property type="entry name" value="thiH"/>
    <property type="match status" value="1"/>
</dbReference>
<comment type="cofactor">
    <cofactor evidence="1">
        <name>[4Fe-4S] cluster</name>
        <dbReference type="ChEBI" id="CHEBI:49883"/>
    </cofactor>
</comment>
<comment type="caution">
    <text evidence="8">The sequence shown here is derived from an EMBL/GenBank/DDBJ whole genome shotgun (WGS) entry which is preliminary data.</text>
</comment>
<evidence type="ECO:0000256" key="2">
    <source>
        <dbReference type="ARBA" id="ARBA00022485"/>
    </source>
</evidence>
<dbReference type="InterPro" id="IPR007197">
    <property type="entry name" value="rSAM"/>
</dbReference>
<dbReference type="Gene3D" id="3.20.20.70">
    <property type="entry name" value="Aldolase class I"/>
    <property type="match status" value="1"/>
</dbReference>
<dbReference type="SFLD" id="SFLDS00029">
    <property type="entry name" value="Radical_SAM"/>
    <property type="match status" value="1"/>
</dbReference>
<dbReference type="PANTHER" id="PTHR43583">
    <property type="entry name" value="2-IMINOACETATE SYNTHASE"/>
    <property type="match status" value="1"/>
</dbReference>
<dbReference type="GO" id="GO:0051539">
    <property type="term" value="F:4 iron, 4 sulfur cluster binding"/>
    <property type="evidence" value="ECO:0007669"/>
    <property type="project" value="UniProtKB-KW"/>
</dbReference>
<evidence type="ECO:0000256" key="3">
    <source>
        <dbReference type="ARBA" id="ARBA00022691"/>
    </source>
</evidence>
<keyword evidence="4" id="KW-0479">Metal-binding</keyword>
<dbReference type="GO" id="GO:0036355">
    <property type="term" value="F:2-iminoacetate synthase activity"/>
    <property type="evidence" value="ECO:0007669"/>
    <property type="project" value="UniProtKB-EC"/>
</dbReference>
<dbReference type="SFLD" id="SFLDG01081">
    <property type="entry name" value="cleavage_of_the_Ca-Cb_bond_in"/>
    <property type="match status" value="1"/>
</dbReference>
<evidence type="ECO:0000256" key="4">
    <source>
        <dbReference type="ARBA" id="ARBA00022723"/>
    </source>
</evidence>
<dbReference type="Pfam" id="PF06968">
    <property type="entry name" value="BATS"/>
    <property type="match status" value="1"/>
</dbReference>
<protein>
    <submittedName>
        <fullName evidence="8">2-iminoacetate synthase</fullName>
        <ecNumber evidence="8">4.1.99.19</ecNumber>
    </submittedName>
</protein>
<gene>
    <name evidence="8" type="primary">thiH_7</name>
    <name evidence="8" type="ORF">SDC9_111694</name>
</gene>
<keyword evidence="2" id="KW-0004">4Fe-4S</keyword>
<keyword evidence="8" id="KW-0456">Lyase</keyword>
<dbReference type="GO" id="GO:0005506">
    <property type="term" value="F:iron ion binding"/>
    <property type="evidence" value="ECO:0007669"/>
    <property type="project" value="InterPro"/>
</dbReference>